<organism evidence="8 9">
    <name type="scientific">Paenibacillus albiflavus</name>
    <dbReference type="NCBI Taxonomy" id="2545760"/>
    <lineage>
        <taxon>Bacteria</taxon>
        <taxon>Bacillati</taxon>
        <taxon>Bacillota</taxon>
        <taxon>Bacilli</taxon>
        <taxon>Bacillales</taxon>
        <taxon>Paenibacillaceae</taxon>
        <taxon>Paenibacillus</taxon>
    </lineage>
</organism>
<dbReference type="InterPro" id="IPR011009">
    <property type="entry name" value="Kinase-like_dom_sf"/>
</dbReference>
<evidence type="ECO:0000313" key="8">
    <source>
        <dbReference type="EMBL" id="TCZ81124.1"/>
    </source>
</evidence>
<reference evidence="8 9" key="1">
    <citation type="submission" date="2019-03" db="EMBL/GenBank/DDBJ databases">
        <authorList>
            <person name="Kim M.K.M."/>
        </authorList>
    </citation>
    <scope>NUCLEOTIDE SEQUENCE [LARGE SCALE GENOMIC DNA]</scope>
    <source>
        <strain evidence="8 9">18JY21-1</strain>
    </source>
</reference>
<evidence type="ECO:0000256" key="3">
    <source>
        <dbReference type="ARBA" id="ARBA00008487"/>
    </source>
</evidence>
<dbReference type="OrthoDB" id="9812495at2"/>
<dbReference type="PROSITE" id="PS51186">
    <property type="entry name" value="GNAT"/>
    <property type="match status" value="1"/>
</dbReference>
<evidence type="ECO:0000256" key="4">
    <source>
        <dbReference type="ARBA" id="ARBA00011931"/>
    </source>
</evidence>
<dbReference type="InterPro" id="IPR051531">
    <property type="entry name" value="N-acetyltransferase"/>
</dbReference>
<proteinExistence type="inferred from homology"/>
<dbReference type="GO" id="GO:0034071">
    <property type="term" value="F:aminoglycoside phosphotransferase activity"/>
    <property type="evidence" value="ECO:0007669"/>
    <property type="project" value="UniProtKB-EC"/>
</dbReference>
<dbReference type="Gene3D" id="3.90.1200.10">
    <property type="match status" value="1"/>
</dbReference>
<dbReference type="Gene3D" id="3.30.200.20">
    <property type="entry name" value="Phosphorylase Kinase, domain 1"/>
    <property type="match status" value="1"/>
</dbReference>
<dbReference type="AlphaFoldDB" id="A0A4R4ELI5"/>
<dbReference type="GO" id="GO:0008999">
    <property type="term" value="F:protein-N-terminal-alanine acetyltransferase activity"/>
    <property type="evidence" value="ECO:0007669"/>
    <property type="project" value="TreeGrafter"/>
</dbReference>
<evidence type="ECO:0000256" key="5">
    <source>
        <dbReference type="ARBA" id="ARBA00014467"/>
    </source>
</evidence>
<keyword evidence="6" id="KW-0511">Multifunctional enzyme</keyword>
<evidence type="ECO:0000256" key="2">
    <source>
        <dbReference type="ARBA" id="ARBA00002498"/>
    </source>
</evidence>
<comment type="similarity">
    <text evidence="3">In the C-terminal section; belongs to the aminoglycoside phosphotransferase family.</text>
</comment>
<protein>
    <recommendedName>
        <fullName evidence="5">Bifunctional AAC/APH</fullName>
        <ecNumber evidence="4">2.7.1.190</ecNumber>
    </recommendedName>
</protein>
<comment type="catalytic activity">
    <reaction evidence="1">
        <text>a gentamycin + GTP = a gentamycin 2''-phosphate + GDP + H(+)</text>
        <dbReference type="Rhea" id="RHEA:48872"/>
        <dbReference type="ChEBI" id="CHEBI:15378"/>
        <dbReference type="ChEBI" id="CHEBI:37565"/>
        <dbReference type="ChEBI" id="CHEBI:58189"/>
        <dbReference type="ChEBI" id="CHEBI:90218"/>
        <dbReference type="ChEBI" id="CHEBI:90219"/>
        <dbReference type="EC" id="2.7.1.190"/>
    </reaction>
</comment>
<feature type="domain" description="N-acetyltransferase" evidence="7">
    <location>
        <begin position="318"/>
        <end position="482"/>
    </location>
</feature>
<evidence type="ECO:0000256" key="1">
    <source>
        <dbReference type="ARBA" id="ARBA00001735"/>
    </source>
</evidence>
<name>A0A4R4ELI5_9BACL</name>
<dbReference type="GO" id="GO:0005737">
    <property type="term" value="C:cytoplasm"/>
    <property type="evidence" value="ECO:0007669"/>
    <property type="project" value="TreeGrafter"/>
</dbReference>
<keyword evidence="9" id="KW-1185">Reference proteome</keyword>
<comment type="caution">
    <text evidence="8">The sequence shown here is derived from an EMBL/GenBank/DDBJ whole genome shotgun (WGS) entry which is preliminary data.</text>
</comment>
<dbReference type="SUPFAM" id="SSF56112">
    <property type="entry name" value="Protein kinase-like (PK-like)"/>
    <property type="match status" value="1"/>
</dbReference>
<dbReference type="SUPFAM" id="SSF55729">
    <property type="entry name" value="Acyl-CoA N-acyltransferases (Nat)"/>
    <property type="match status" value="1"/>
</dbReference>
<dbReference type="Gene3D" id="3.40.630.30">
    <property type="match status" value="1"/>
</dbReference>
<dbReference type="InterPro" id="IPR016181">
    <property type="entry name" value="Acyl_CoA_acyltransferase"/>
</dbReference>
<evidence type="ECO:0000256" key="6">
    <source>
        <dbReference type="ARBA" id="ARBA00023268"/>
    </source>
</evidence>
<dbReference type="InterPro" id="IPR002575">
    <property type="entry name" value="Aminoglycoside_PTrfase"/>
</dbReference>
<accession>A0A4R4ELI5</accession>
<keyword evidence="8" id="KW-0808">Transferase</keyword>
<dbReference type="Proteomes" id="UP000295418">
    <property type="component" value="Unassembled WGS sequence"/>
</dbReference>
<sequence length="489" mass="56017">MNNPITSISWKEQDAILNTLLAQEERIEVETLNQGFEAEVIRLNYNQESYVLKVWNKESRPNISLQYRLLSMLSEQGLNVSRPIGWGVNGSGDKVLLTSYDGGPTQSINAAAASEAARILSQIHQVIVDGEMGSFLPSYELIHYFFQGANEHPDLLQAITELEKQTQFRQDRLIHGDYHFNNIVEKDGHLAVIDWTNVQLGDSRYDFAWALILLKIYLNPGVVSSFRFTYLQEHIIEQSELDLFEAFALIRWILLNRCSGVPVYVNTWDKVKRIKNSNPMLRAYEFDEFPAANQTRENQAMDLNAVFDRFPILESAALLLKPIELCHLDDLHAIYSNDLVFEFCGIMPRKNKEAVKNMIGHFERDFMKRTKIKWGIFSNQDRDKLMGIVEAWNFNVKVGSVSIGYYLAEPYWGKGIATEAVALLIEFLFEQVQVNRILAEVMPGNIASGRVLLKNGFMKEGTLRQTEIWTGKGVVDLEIYGILREDVNY</sequence>
<dbReference type="PANTHER" id="PTHR43792">
    <property type="entry name" value="GNAT FAMILY, PUTATIVE (AFU_ORTHOLOGUE AFUA_3G00765)-RELATED-RELATED"/>
    <property type="match status" value="1"/>
</dbReference>
<dbReference type="Pfam" id="PF13302">
    <property type="entry name" value="Acetyltransf_3"/>
    <property type="match status" value="1"/>
</dbReference>
<dbReference type="Pfam" id="PF01636">
    <property type="entry name" value="APH"/>
    <property type="match status" value="1"/>
</dbReference>
<evidence type="ECO:0000313" key="9">
    <source>
        <dbReference type="Proteomes" id="UP000295418"/>
    </source>
</evidence>
<dbReference type="PANTHER" id="PTHR43792:SF9">
    <property type="entry name" value="RIBOSOMAL-PROTEIN-ALANINE ACETYLTRANSFERASE"/>
    <property type="match status" value="1"/>
</dbReference>
<gene>
    <name evidence="8" type="ORF">E0485_02280</name>
</gene>
<evidence type="ECO:0000259" key="7">
    <source>
        <dbReference type="PROSITE" id="PS51186"/>
    </source>
</evidence>
<dbReference type="EMBL" id="SKFG01000001">
    <property type="protein sequence ID" value="TCZ81124.1"/>
    <property type="molecule type" value="Genomic_DNA"/>
</dbReference>
<comment type="function">
    <text evidence="2">Involved in resistance to gentamicin, tobramycin, and kanamycin. Tobramycin and kanamycin resistance is due to the ACC activity, specified by N-terminal region. The C-terminal region is a kinase that phosphorylates several 4,6-disubstituted aminoglycosides.</text>
</comment>
<dbReference type="EC" id="2.7.1.190" evidence="4"/>
<dbReference type="InterPro" id="IPR000182">
    <property type="entry name" value="GNAT_dom"/>
</dbReference>